<dbReference type="GO" id="GO:0016757">
    <property type="term" value="F:glycosyltransferase activity"/>
    <property type="evidence" value="ECO:0007669"/>
    <property type="project" value="InterPro"/>
</dbReference>
<dbReference type="PANTHER" id="PTHR12526:SF628">
    <property type="entry name" value="MANNOSYLGLUCOSYLGLYCERATE SYNTHASE"/>
    <property type="match status" value="1"/>
</dbReference>
<evidence type="ECO:0000313" key="3">
    <source>
        <dbReference type="EMBL" id="GJG57543.1"/>
    </source>
</evidence>
<evidence type="ECO:0000259" key="2">
    <source>
        <dbReference type="Pfam" id="PF13439"/>
    </source>
</evidence>
<dbReference type="EMBL" id="BPUB01000001">
    <property type="protein sequence ID" value="GJG57543.1"/>
    <property type="molecule type" value="Genomic_DNA"/>
</dbReference>
<comment type="caution">
    <text evidence="3">The sequence shown here is derived from an EMBL/GenBank/DDBJ whole genome shotgun (WGS) entry which is preliminary data.</text>
</comment>
<evidence type="ECO:0000313" key="4">
    <source>
        <dbReference type="Proteomes" id="UP000825483"/>
    </source>
</evidence>
<feature type="domain" description="Glycosyl transferase family 1" evidence="1">
    <location>
        <begin position="221"/>
        <end position="382"/>
    </location>
</feature>
<dbReference type="InterPro" id="IPR028098">
    <property type="entry name" value="Glyco_trans_4-like_N"/>
</dbReference>
<dbReference type="InterPro" id="IPR001296">
    <property type="entry name" value="Glyco_trans_1"/>
</dbReference>
<proteinExistence type="predicted"/>
<keyword evidence="4" id="KW-1185">Reference proteome</keyword>
<feature type="domain" description="Glycosyltransferase subfamily 4-like N-terminal" evidence="2">
    <location>
        <begin position="26"/>
        <end position="212"/>
    </location>
</feature>
<reference evidence="3" key="1">
    <citation type="journal article" date="2022" name="Int. J. Syst. Evol. Microbiol.">
        <title>Prevotella lacticifex sp. nov., isolated from the rumen of cows.</title>
        <authorList>
            <person name="Shinkai T."/>
            <person name="Ikeyama N."/>
            <person name="Kumagai M."/>
            <person name="Ohmori H."/>
            <person name="Sakamoto M."/>
            <person name="Ohkuma M."/>
            <person name="Mitsumori M."/>
        </authorList>
    </citation>
    <scope>NUCLEOTIDE SEQUENCE</scope>
    <source>
        <strain evidence="3">R5076</strain>
    </source>
</reference>
<evidence type="ECO:0000259" key="1">
    <source>
        <dbReference type="Pfam" id="PF00534"/>
    </source>
</evidence>
<dbReference type="AlphaFoldDB" id="A0A9R1CX07"/>
<dbReference type="RefSeq" id="WP_224163828.1">
    <property type="nucleotide sequence ID" value="NZ_BPTU01000003.1"/>
</dbReference>
<dbReference type="Pfam" id="PF13439">
    <property type="entry name" value="Glyco_transf_4"/>
    <property type="match status" value="1"/>
</dbReference>
<dbReference type="Pfam" id="PF00534">
    <property type="entry name" value="Glycos_transf_1"/>
    <property type="match status" value="1"/>
</dbReference>
<gene>
    <name evidence="3" type="ORF">PRLR5076_03940</name>
</gene>
<accession>A0A9R1CX07</accession>
<dbReference type="Gene3D" id="3.40.50.2000">
    <property type="entry name" value="Glycogen Phosphorylase B"/>
    <property type="match status" value="2"/>
</dbReference>
<name>A0A9R1CX07_9BACT</name>
<dbReference type="Proteomes" id="UP000825483">
    <property type="component" value="Unassembled WGS sequence"/>
</dbReference>
<protein>
    <submittedName>
        <fullName evidence="3">Glycosyl transferase</fullName>
    </submittedName>
</protein>
<organism evidence="3 4">
    <name type="scientific">Prevotella lacticifex</name>
    <dbReference type="NCBI Taxonomy" id="2854755"/>
    <lineage>
        <taxon>Bacteria</taxon>
        <taxon>Pseudomonadati</taxon>
        <taxon>Bacteroidota</taxon>
        <taxon>Bacteroidia</taxon>
        <taxon>Bacteroidales</taxon>
        <taxon>Prevotellaceae</taxon>
        <taxon>Prevotella</taxon>
    </lineage>
</organism>
<dbReference type="SUPFAM" id="SSF53756">
    <property type="entry name" value="UDP-Glycosyltransferase/glycogen phosphorylase"/>
    <property type="match status" value="1"/>
</dbReference>
<sequence>MSIKINMRMQNEDRLNILFLMKVFEVGGQEVVTATLADTFIKKGHQVVIASFKQPNDMMVKRTNPSVRFYTIGDFKYSKENVNVVRRILLENHINVVINQWGLPYVPCKILNEAKEGMAVKTIAVYHNSPDTNARIKDVEIALSETLNPLKRAMLYAKMFAFKQITSRSMKYVYQHTDLYMVLSSSFVKKFKEFTRITHPSHLQVLTNPVTIDSSSYDYSLSKKQKEIIYMGRIDYNQKRVYRVVDTWAKLEPVFPDWKLTIVGDGTARKDIEKQVKEYGLQRVSFEGFQQPRPYYERASILMLTSEYEGFPLVLAECMSFGVIPAVYNSYSAVCDIIDGGKDGIVLPYHEKGYDANEAAGMIANIMKDDGKREQMALAAIKKSKEYSVEKIYSEWEKVFECIN</sequence>
<keyword evidence="3" id="KW-0808">Transferase</keyword>
<dbReference type="PANTHER" id="PTHR12526">
    <property type="entry name" value="GLYCOSYLTRANSFERASE"/>
    <property type="match status" value="1"/>
</dbReference>